<evidence type="ECO:0000313" key="8">
    <source>
        <dbReference type="EMBL" id="TNF64441.1"/>
    </source>
</evidence>
<dbReference type="SUPFAM" id="SSF63380">
    <property type="entry name" value="Riboflavin synthase domain-like"/>
    <property type="match status" value="1"/>
</dbReference>
<evidence type="ECO:0000256" key="5">
    <source>
        <dbReference type="ARBA" id="ARBA00022827"/>
    </source>
</evidence>
<dbReference type="GO" id="GO:0010181">
    <property type="term" value="F:FMN binding"/>
    <property type="evidence" value="ECO:0007669"/>
    <property type="project" value="TreeGrafter"/>
</dbReference>
<dbReference type="RefSeq" id="WP_218012889.1">
    <property type="nucleotide sequence ID" value="NZ_VDCW01000132.1"/>
</dbReference>
<proteinExistence type="predicted"/>
<dbReference type="GO" id="GO:0005829">
    <property type="term" value="C:cytosol"/>
    <property type="evidence" value="ECO:0007669"/>
    <property type="project" value="TreeGrafter"/>
</dbReference>
<dbReference type="Gene3D" id="1.20.990.10">
    <property type="entry name" value="NADPH-cytochrome p450 Reductase, Chain A, domain 3"/>
    <property type="match status" value="1"/>
</dbReference>
<keyword evidence="6" id="KW-0560">Oxidoreductase</keyword>
<evidence type="ECO:0000256" key="6">
    <source>
        <dbReference type="ARBA" id="ARBA00023002"/>
    </source>
</evidence>
<protein>
    <submittedName>
        <fullName evidence="8">Sulfite reductase [NADPH] flavoprotein alpha-component</fullName>
    </submittedName>
</protein>
<keyword evidence="3" id="KW-0285">Flavoprotein</keyword>
<evidence type="ECO:0000256" key="1">
    <source>
        <dbReference type="ARBA" id="ARBA00001917"/>
    </source>
</evidence>
<dbReference type="InterPro" id="IPR003097">
    <property type="entry name" value="CysJ-like_FAD-binding"/>
</dbReference>
<evidence type="ECO:0000313" key="9">
    <source>
        <dbReference type="Proteomes" id="UP000308186"/>
    </source>
</evidence>
<dbReference type="EMBL" id="VDCW01000132">
    <property type="protein sequence ID" value="TNF64441.1"/>
    <property type="molecule type" value="Genomic_DNA"/>
</dbReference>
<evidence type="ECO:0000256" key="4">
    <source>
        <dbReference type="ARBA" id="ARBA00022643"/>
    </source>
</evidence>
<evidence type="ECO:0000256" key="3">
    <source>
        <dbReference type="ARBA" id="ARBA00022630"/>
    </source>
</evidence>
<feature type="domain" description="Sulfite reductase [NADPH] flavoprotein alpha-component-like FAD-binding" evidence="7">
    <location>
        <begin position="5"/>
        <end position="76"/>
    </location>
</feature>
<keyword evidence="5" id="KW-0274">FAD</keyword>
<comment type="cofactor">
    <cofactor evidence="1">
        <name>FMN</name>
        <dbReference type="ChEBI" id="CHEBI:58210"/>
    </cofactor>
</comment>
<reference evidence="8 9" key="1">
    <citation type="submission" date="2019-06" db="EMBL/GenBank/DDBJ databases">
        <title>Genome Announcement To Ensure Probiotic Safety of Streptococcus salivarius UBSS01.</title>
        <authorList>
            <person name="Sulthana A."/>
            <person name="Lakshmi S.G."/>
            <person name="Madempudi R.S."/>
        </authorList>
    </citation>
    <scope>NUCLEOTIDE SEQUENCE [LARGE SCALE GENOMIC DNA]</scope>
    <source>
        <strain evidence="8 9">UBSS01</strain>
    </source>
</reference>
<dbReference type="Proteomes" id="UP000308186">
    <property type="component" value="Unassembled WGS sequence"/>
</dbReference>
<feature type="non-terminal residue" evidence="8">
    <location>
        <position position="87"/>
    </location>
</feature>
<dbReference type="Gene3D" id="2.40.30.10">
    <property type="entry name" value="Translation factors"/>
    <property type="match status" value="1"/>
</dbReference>
<sequence length="87" mass="9772">ESTYSRKNPFYAEVLENINLNGRGSNKETRHLELSIEGANFHFEPGDSIGILPENDEQLVNALLTALQFDSETEVTVFDETITIKEA</sequence>
<accession>A0AAX2UZ26</accession>
<keyword evidence="4" id="KW-0288">FMN</keyword>
<dbReference type="GO" id="GO:0016491">
    <property type="term" value="F:oxidoreductase activity"/>
    <property type="evidence" value="ECO:0007669"/>
    <property type="project" value="UniProtKB-KW"/>
</dbReference>
<dbReference type="AlphaFoldDB" id="A0AAX2UZ26"/>
<dbReference type="PANTHER" id="PTHR19384:SF128">
    <property type="entry name" value="NADPH OXIDOREDUCTASE A"/>
    <property type="match status" value="1"/>
</dbReference>
<comment type="caution">
    <text evidence="8">The sequence shown here is derived from an EMBL/GenBank/DDBJ whole genome shotgun (WGS) entry which is preliminary data.</text>
</comment>
<dbReference type="Pfam" id="PF00667">
    <property type="entry name" value="FAD_binding_1"/>
    <property type="match status" value="1"/>
</dbReference>
<dbReference type="PANTHER" id="PTHR19384">
    <property type="entry name" value="NITRIC OXIDE SYNTHASE-RELATED"/>
    <property type="match status" value="1"/>
</dbReference>
<evidence type="ECO:0000256" key="2">
    <source>
        <dbReference type="ARBA" id="ARBA00001974"/>
    </source>
</evidence>
<dbReference type="GO" id="GO:0050660">
    <property type="term" value="F:flavin adenine dinucleotide binding"/>
    <property type="evidence" value="ECO:0007669"/>
    <property type="project" value="TreeGrafter"/>
</dbReference>
<dbReference type="InterPro" id="IPR017938">
    <property type="entry name" value="Riboflavin_synthase-like_b-brl"/>
</dbReference>
<gene>
    <name evidence="8" type="ORF">FBF48_10940</name>
</gene>
<feature type="non-terminal residue" evidence="8">
    <location>
        <position position="1"/>
    </location>
</feature>
<organism evidence="8 9">
    <name type="scientific">Streptococcus salivarius</name>
    <dbReference type="NCBI Taxonomy" id="1304"/>
    <lineage>
        <taxon>Bacteria</taxon>
        <taxon>Bacillati</taxon>
        <taxon>Bacillota</taxon>
        <taxon>Bacilli</taxon>
        <taxon>Lactobacillales</taxon>
        <taxon>Streptococcaceae</taxon>
        <taxon>Streptococcus</taxon>
    </lineage>
</organism>
<evidence type="ECO:0000259" key="7">
    <source>
        <dbReference type="Pfam" id="PF00667"/>
    </source>
</evidence>
<comment type="cofactor">
    <cofactor evidence="2">
        <name>FAD</name>
        <dbReference type="ChEBI" id="CHEBI:57692"/>
    </cofactor>
</comment>
<name>A0AAX2UZ26_STRSL</name>
<dbReference type="InterPro" id="IPR023173">
    <property type="entry name" value="NADPH_Cyt_P450_Rdtase_alpha"/>
</dbReference>